<dbReference type="Gramene" id="PHT70216">
    <property type="protein sequence ID" value="PHT70216"/>
    <property type="gene ID" value="T459_25320"/>
</dbReference>
<dbReference type="Proteomes" id="UP000222542">
    <property type="component" value="Unassembled WGS sequence"/>
</dbReference>
<dbReference type="STRING" id="4072.A0A2G2YKD9"/>
<protein>
    <submittedName>
        <fullName evidence="1">Uncharacterized protein</fullName>
    </submittedName>
</protein>
<reference evidence="1 2" key="1">
    <citation type="journal article" date="2014" name="Nat. Genet.">
        <title>Genome sequence of the hot pepper provides insights into the evolution of pungency in Capsicum species.</title>
        <authorList>
            <person name="Kim S."/>
            <person name="Park M."/>
            <person name="Yeom S.I."/>
            <person name="Kim Y.M."/>
            <person name="Lee J.M."/>
            <person name="Lee H.A."/>
            <person name="Seo E."/>
            <person name="Choi J."/>
            <person name="Cheong K."/>
            <person name="Kim K.T."/>
            <person name="Jung K."/>
            <person name="Lee G.W."/>
            <person name="Oh S.K."/>
            <person name="Bae C."/>
            <person name="Kim S.B."/>
            <person name="Lee H.Y."/>
            <person name="Kim S.Y."/>
            <person name="Kim M.S."/>
            <person name="Kang B.C."/>
            <person name="Jo Y.D."/>
            <person name="Yang H.B."/>
            <person name="Jeong H.J."/>
            <person name="Kang W.H."/>
            <person name="Kwon J.K."/>
            <person name="Shin C."/>
            <person name="Lim J.Y."/>
            <person name="Park J.H."/>
            <person name="Huh J.H."/>
            <person name="Kim J.S."/>
            <person name="Kim B.D."/>
            <person name="Cohen O."/>
            <person name="Paran I."/>
            <person name="Suh M.C."/>
            <person name="Lee S.B."/>
            <person name="Kim Y.K."/>
            <person name="Shin Y."/>
            <person name="Noh S.J."/>
            <person name="Park J."/>
            <person name="Seo Y.S."/>
            <person name="Kwon S.Y."/>
            <person name="Kim H.A."/>
            <person name="Park J.M."/>
            <person name="Kim H.J."/>
            <person name="Choi S.B."/>
            <person name="Bosland P.W."/>
            <person name="Reeves G."/>
            <person name="Jo S.H."/>
            <person name="Lee B.W."/>
            <person name="Cho H.T."/>
            <person name="Choi H.S."/>
            <person name="Lee M.S."/>
            <person name="Yu Y."/>
            <person name="Do Choi Y."/>
            <person name="Park B.S."/>
            <person name="van Deynze A."/>
            <person name="Ashrafi H."/>
            <person name="Hill T."/>
            <person name="Kim W.T."/>
            <person name="Pai H.S."/>
            <person name="Ahn H.K."/>
            <person name="Yeam I."/>
            <person name="Giovannoni J.J."/>
            <person name="Rose J.K."/>
            <person name="Sorensen I."/>
            <person name="Lee S.J."/>
            <person name="Kim R.W."/>
            <person name="Choi I.Y."/>
            <person name="Choi B.S."/>
            <person name="Lim J.S."/>
            <person name="Lee Y.H."/>
            <person name="Choi D."/>
        </authorList>
    </citation>
    <scope>NUCLEOTIDE SEQUENCE [LARGE SCALE GENOMIC DNA]</scope>
    <source>
        <strain evidence="2">cv. CM334</strain>
    </source>
</reference>
<evidence type="ECO:0000313" key="1">
    <source>
        <dbReference type="EMBL" id="PHT70216.1"/>
    </source>
</evidence>
<organism evidence="1 2">
    <name type="scientific">Capsicum annuum</name>
    <name type="common">Capsicum pepper</name>
    <dbReference type="NCBI Taxonomy" id="4072"/>
    <lineage>
        <taxon>Eukaryota</taxon>
        <taxon>Viridiplantae</taxon>
        <taxon>Streptophyta</taxon>
        <taxon>Embryophyta</taxon>
        <taxon>Tracheophyta</taxon>
        <taxon>Spermatophyta</taxon>
        <taxon>Magnoliopsida</taxon>
        <taxon>eudicotyledons</taxon>
        <taxon>Gunneridae</taxon>
        <taxon>Pentapetalae</taxon>
        <taxon>asterids</taxon>
        <taxon>lamiids</taxon>
        <taxon>Solanales</taxon>
        <taxon>Solanaceae</taxon>
        <taxon>Solanoideae</taxon>
        <taxon>Capsiceae</taxon>
        <taxon>Capsicum</taxon>
    </lineage>
</organism>
<dbReference type="AlphaFoldDB" id="A0A2G2YKD9"/>
<accession>A0A2G2YKD9</accession>
<dbReference type="EMBL" id="AYRZ02000010">
    <property type="protein sequence ID" value="PHT70216.1"/>
    <property type="molecule type" value="Genomic_DNA"/>
</dbReference>
<comment type="caution">
    <text evidence="1">The sequence shown here is derived from an EMBL/GenBank/DDBJ whole genome shotgun (WGS) entry which is preliminary data.</text>
</comment>
<dbReference type="PANTHER" id="PTHR10492:SF101">
    <property type="entry name" value="ATP-DEPENDENT DNA HELICASE"/>
    <property type="match status" value="1"/>
</dbReference>
<sequence length="226" mass="26916">MIHEPCGLARISSPYMQNGRCSKHFPKNYVQNTIINEDGYLVYQRREDGRTIKREGINLDNRYVVPHNGYLLLKYSAHINVEWCNQGKSIKYLFKYINKGNDRVTTAFRQNTHKKDSINVDEIKMYYDCRYISPCEAGWRNFGFPIHHREPSVERLSFHLPNEQPVIFFDNDVIDVVANKPSVRELQFLSWFEPNKSNEEARYLTYVEFPLKFVWNKKIKRVGKKR</sequence>
<proteinExistence type="predicted"/>
<keyword evidence="2" id="KW-1185">Reference proteome</keyword>
<evidence type="ECO:0000313" key="2">
    <source>
        <dbReference type="Proteomes" id="UP000222542"/>
    </source>
</evidence>
<dbReference type="OMA" id="ISAPEAY"/>
<gene>
    <name evidence="1" type="ORF">T459_25320</name>
</gene>
<dbReference type="PANTHER" id="PTHR10492">
    <property type="match status" value="1"/>
</dbReference>
<name>A0A2G2YKD9_CAPAN</name>
<reference evidence="1 2" key="2">
    <citation type="journal article" date="2017" name="Genome Biol.">
        <title>New reference genome sequences of hot pepper reveal the massive evolution of plant disease-resistance genes by retroduplication.</title>
        <authorList>
            <person name="Kim S."/>
            <person name="Park J."/>
            <person name="Yeom S.I."/>
            <person name="Kim Y.M."/>
            <person name="Seo E."/>
            <person name="Kim K.T."/>
            <person name="Kim M.S."/>
            <person name="Lee J.M."/>
            <person name="Cheong K."/>
            <person name="Shin H.S."/>
            <person name="Kim S.B."/>
            <person name="Han K."/>
            <person name="Lee J."/>
            <person name="Park M."/>
            <person name="Lee H.A."/>
            <person name="Lee H.Y."/>
            <person name="Lee Y."/>
            <person name="Oh S."/>
            <person name="Lee J.H."/>
            <person name="Choi E."/>
            <person name="Choi E."/>
            <person name="Lee S.E."/>
            <person name="Jeon J."/>
            <person name="Kim H."/>
            <person name="Choi G."/>
            <person name="Song H."/>
            <person name="Lee J."/>
            <person name="Lee S.C."/>
            <person name="Kwon J.K."/>
            <person name="Lee H.Y."/>
            <person name="Koo N."/>
            <person name="Hong Y."/>
            <person name="Kim R.W."/>
            <person name="Kang W.H."/>
            <person name="Huh J.H."/>
            <person name="Kang B.C."/>
            <person name="Yang T.J."/>
            <person name="Lee Y.H."/>
            <person name="Bennetzen J.L."/>
            <person name="Choi D."/>
        </authorList>
    </citation>
    <scope>NUCLEOTIDE SEQUENCE [LARGE SCALE GENOMIC DNA]</scope>
    <source>
        <strain evidence="2">cv. CM334</strain>
    </source>
</reference>